<dbReference type="Proteomes" id="UP000004374">
    <property type="component" value="Unassembled WGS sequence"/>
</dbReference>
<evidence type="ECO:0008006" key="4">
    <source>
        <dbReference type="Google" id="ProtNLM"/>
    </source>
</evidence>
<comment type="caution">
    <text evidence="2">The sequence shown here is derived from an EMBL/GenBank/DDBJ whole genome shotgun (WGS) entry which is preliminary data.</text>
</comment>
<name>I1DYE5_9GAMM</name>
<dbReference type="STRING" id="562729.RNAN_2063"/>
<gene>
    <name evidence="2" type="ORF">RNAN_2063</name>
</gene>
<dbReference type="OrthoDB" id="6238758at2"/>
<dbReference type="PROSITE" id="PS51257">
    <property type="entry name" value="PROKAR_LIPOPROTEIN"/>
    <property type="match status" value="1"/>
</dbReference>
<keyword evidence="1" id="KW-0732">Signal</keyword>
<feature type="signal peptide" evidence="1">
    <location>
        <begin position="1"/>
        <end position="22"/>
    </location>
</feature>
<evidence type="ECO:0000313" key="3">
    <source>
        <dbReference type="Proteomes" id="UP000004374"/>
    </source>
</evidence>
<accession>I1DYE5</accession>
<keyword evidence="3" id="KW-1185">Reference proteome</keyword>
<sequence length="129" mass="13836">MLRFYPLLLLLLTLSACSPERAASTNATTLYQHGSVTVQLSPAAAPVETPLKLTVIADGASAVSGNITGVSMYMGRIPLRFSPAAGGFEADFLLGACADPNMLWQLDIDILDSDGKKHTVKQQFHSSWR</sequence>
<evidence type="ECO:0000256" key="1">
    <source>
        <dbReference type="SAM" id="SignalP"/>
    </source>
</evidence>
<reference evidence="2 3" key="1">
    <citation type="journal article" date="2012" name="J. Bacteriol.">
        <title>Genome Sequence of the Protease-Producing Bacterium Rheinheimera nanhaiensis E407-8T, Isolated from Deep-Sea Sediment of the South China Sea.</title>
        <authorList>
            <person name="Zhang X.-Y."/>
            <person name="Zhang Y.-J."/>
            <person name="Qin Q.-L."/>
            <person name="Xie B.-B."/>
            <person name="Chen X.-L."/>
            <person name="Zhou B.-C."/>
            <person name="Zhang Y.-Z."/>
        </authorList>
    </citation>
    <scope>NUCLEOTIDE SEQUENCE [LARGE SCALE GENOMIC DNA]</scope>
    <source>
        <strain evidence="2 3">E407-8</strain>
    </source>
</reference>
<feature type="chain" id="PRO_5003639608" description="Lipoprotein" evidence="1">
    <location>
        <begin position="23"/>
        <end position="129"/>
    </location>
</feature>
<evidence type="ECO:0000313" key="2">
    <source>
        <dbReference type="EMBL" id="GAB59073.1"/>
    </source>
</evidence>
<dbReference type="RefSeq" id="WP_008221357.1">
    <property type="nucleotide sequence ID" value="NZ_BAFK01000010.1"/>
</dbReference>
<dbReference type="EMBL" id="BAFK01000010">
    <property type="protein sequence ID" value="GAB59073.1"/>
    <property type="molecule type" value="Genomic_DNA"/>
</dbReference>
<organism evidence="2 3">
    <name type="scientific">Rheinheimera nanhaiensis E407-8</name>
    <dbReference type="NCBI Taxonomy" id="562729"/>
    <lineage>
        <taxon>Bacteria</taxon>
        <taxon>Pseudomonadati</taxon>
        <taxon>Pseudomonadota</taxon>
        <taxon>Gammaproteobacteria</taxon>
        <taxon>Chromatiales</taxon>
        <taxon>Chromatiaceae</taxon>
        <taxon>Rheinheimera</taxon>
    </lineage>
</organism>
<proteinExistence type="predicted"/>
<dbReference type="AlphaFoldDB" id="I1DYE5"/>
<protein>
    <recommendedName>
        <fullName evidence="4">Lipoprotein</fullName>
    </recommendedName>
</protein>